<accession>A0A9F7TKV4</accession>
<reference evidence="2" key="1">
    <citation type="journal article" date="2016" name="Nat. Commun.">
        <title>The channel catfish genome sequence provides insights into the evolution of scale formation in teleosts.</title>
        <authorList>
            <person name="Liu Z."/>
            <person name="Liu S."/>
            <person name="Yao J."/>
            <person name="Bao L."/>
            <person name="Zhang J."/>
            <person name="Li Y."/>
            <person name="Jiang C."/>
            <person name="Sun L."/>
            <person name="Wang R."/>
            <person name="Zhang Y."/>
            <person name="Zhou T."/>
            <person name="Zeng Q."/>
            <person name="Fu Q."/>
            <person name="Gao S."/>
            <person name="Li N."/>
            <person name="Koren S."/>
            <person name="Jiang Y."/>
            <person name="Zimin A."/>
            <person name="Xu P."/>
            <person name="Phillippy A.M."/>
            <person name="Geng X."/>
            <person name="Song L."/>
            <person name="Sun F."/>
            <person name="Li C."/>
            <person name="Wang X."/>
            <person name="Chen A."/>
            <person name="Jin Y."/>
            <person name="Yuan Z."/>
            <person name="Yang Y."/>
            <person name="Tan S."/>
            <person name="Peatman E."/>
            <person name="Lu J."/>
            <person name="Qin Z."/>
            <person name="Dunham R."/>
            <person name="Li Z."/>
            <person name="Sonstegard T."/>
            <person name="Feng J."/>
            <person name="Danzmann R.G."/>
            <person name="Schroeder S."/>
            <person name="Scheffler B."/>
            <person name="Duke M.V."/>
            <person name="Ballard L."/>
            <person name="Kucuktas H."/>
            <person name="Kaltenboeck L."/>
            <person name="Liu H."/>
            <person name="Armbruster J."/>
            <person name="Xie Y."/>
            <person name="Kirby M.L."/>
            <person name="Tian Y."/>
            <person name="Flanagan M.E."/>
            <person name="Mu W."/>
            <person name="Waldbieser G.C."/>
        </authorList>
    </citation>
    <scope>NUCLEOTIDE SEQUENCE [LARGE SCALE GENOMIC DNA]</scope>
    <source>
        <strain evidence="2">SDA103</strain>
    </source>
</reference>
<evidence type="ECO:0000313" key="2">
    <source>
        <dbReference type="Proteomes" id="UP000221080"/>
    </source>
</evidence>
<feature type="coiled-coil region" evidence="1">
    <location>
        <begin position="708"/>
        <end position="742"/>
    </location>
</feature>
<reference evidence="3" key="2">
    <citation type="submission" date="2025-08" db="UniProtKB">
        <authorList>
            <consortium name="RefSeq"/>
        </authorList>
    </citation>
    <scope>IDENTIFICATION</scope>
    <source>
        <tissue evidence="3">Blood</tissue>
    </source>
</reference>
<proteinExistence type="predicted"/>
<dbReference type="GeneID" id="108271340"/>
<organism evidence="2 3">
    <name type="scientific">Ictalurus punctatus</name>
    <name type="common">Channel catfish</name>
    <name type="synonym">Silurus punctatus</name>
    <dbReference type="NCBI Taxonomy" id="7998"/>
    <lineage>
        <taxon>Eukaryota</taxon>
        <taxon>Metazoa</taxon>
        <taxon>Chordata</taxon>
        <taxon>Craniata</taxon>
        <taxon>Vertebrata</taxon>
        <taxon>Euteleostomi</taxon>
        <taxon>Actinopterygii</taxon>
        <taxon>Neopterygii</taxon>
        <taxon>Teleostei</taxon>
        <taxon>Ostariophysi</taxon>
        <taxon>Siluriformes</taxon>
        <taxon>Ictaluridae</taxon>
        <taxon>Ictalurus</taxon>
    </lineage>
</organism>
<gene>
    <name evidence="3" type="primary">LOC108271340</name>
</gene>
<dbReference type="OrthoDB" id="10255522at2759"/>
<keyword evidence="2" id="KW-1185">Reference proteome</keyword>
<dbReference type="Gene3D" id="1.20.5.4090">
    <property type="match status" value="7"/>
</dbReference>
<dbReference type="PANTHER" id="PTHR23159:SF31">
    <property type="entry name" value="CENTROSOME-ASSOCIATED PROTEIN CEP250 ISOFORM X1"/>
    <property type="match status" value="1"/>
</dbReference>
<name>A0A9F7TKV4_ICTPU</name>
<dbReference type="Proteomes" id="UP000221080">
    <property type="component" value="Chromosome 10"/>
</dbReference>
<dbReference type="KEGG" id="ipu:108271340"/>
<evidence type="ECO:0000313" key="3">
    <source>
        <dbReference type="RefSeq" id="XP_053539043.1"/>
    </source>
</evidence>
<feature type="coiled-coil region" evidence="1">
    <location>
        <begin position="524"/>
        <end position="558"/>
    </location>
</feature>
<feature type="coiled-coil region" evidence="1">
    <location>
        <begin position="228"/>
        <end position="297"/>
    </location>
</feature>
<dbReference type="RefSeq" id="XP_053539043.1">
    <property type="nucleotide sequence ID" value="XM_053683068.1"/>
</dbReference>
<dbReference type="PANTHER" id="PTHR23159">
    <property type="entry name" value="CENTROSOMAL PROTEIN 2"/>
    <property type="match status" value="1"/>
</dbReference>
<protein>
    <submittedName>
        <fullName evidence="3">Myosin-9</fullName>
    </submittedName>
</protein>
<dbReference type="AlphaFoldDB" id="A0A9F7TKV4"/>
<feature type="coiled-coil region" evidence="1">
    <location>
        <begin position="37"/>
        <end position="141"/>
    </location>
</feature>
<keyword evidence="1" id="KW-0175">Coiled coil</keyword>
<evidence type="ECO:0000256" key="1">
    <source>
        <dbReference type="SAM" id="Coils"/>
    </source>
</evidence>
<sequence length="784" mass="89676">MSDGFLLFYLDPVCDQATEPALLQPTEVPQDQLTNAVTEAEEKNQKLVVSNTQLEERVRELEELLCEARRDDMKSKVSLAEAEEKHQMAVETIAQLKVEKSDLKDQVKKLRGTVQDMENLLHAAEVEKSDLKDQAKTLQGRVRYTENLLHFVEVEKSGLTTKVESLQRRVKTMVKDVCDTDWELGTCVHEVQVNNDEIKKHLIDAEEILKVNFTSHEITTAVVFCISLSEAEEKHQTAVEIIAQLEVEKSGLKDQVESLQRTVENIGNLLHLVEVEKSDLKNQVETLQRTVQDMGNLLHVVDVEKPGLKEQVELLQGTIQNMGDLLHAVEVEKSDLKVQVKTLQGRVENMQNQPHPVEKEKSVLNDQVKTLQGRLRLMWNMLNETYKWAIGVMNEVQVKDDEMKKHLIHAEEILKVTLPEAEEEHQKDVETIAQLKVEKSDLKDQMKTLQGRVRYTENLLHFVEVEKSGLITQVESLQRRVKTVVKDVCDTDWELGTCVHEVQVKNNEIKKHLIHAEEILKVSMAEAEEKHQTALETIAQLEVEKSGLTTQMESLQRTVQTIVELVCDTDWAFGTCIHEVQVKNDEMKKLLIDSEELLKVSLSEAEEKHQKAVETIAQLAMEKSGLTTQVESLQGRVRYTENLLDFVQKEKSDLTTKLMALRRRVKAVVKHVFDTDWELGTCVHEVQVKNDEMKKHLIHAEEILKVSMAEAEEKHQTVLETIAQLEVEKSGLTTQMESLQRTVQTLVELVCDTDWAFGTCIHEVQVKNDEMKKHLIDAEEILKP</sequence>
<feature type="coiled-coil region" evidence="1">
    <location>
        <begin position="602"/>
        <end position="664"/>
    </location>
</feature>